<evidence type="ECO:0000313" key="4">
    <source>
        <dbReference type="EMBL" id="CAB4284878.1"/>
    </source>
</evidence>
<evidence type="ECO:0008006" key="6">
    <source>
        <dbReference type="Google" id="ProtNLM"/>
    </source>
</evidence>
<evidence type="ECO:0000256" key="1">
    <source>
        <dbReference type="ARBA" id="ARBA00009861"/>
    </source>
</evidence>
<dbReference type="AlphaFoldDB" id="A0A6J5VG57"/>
<comment type="similarity">
    <text evidence="1">Belongs to the plant acyltransferase family.</text>
</comment>
<sequence>MLAGHIWRCACKARKLADDKDTKVFIPVNGGSKLQPPLPPGFFGNVVFRAAPIATIVIDDDYLISALDYLELRRPRASPLVMGPLSFRCPNLRINSWIRLPIYDADFGWGRPIFMGTAALFDGMCLLLPSASNGGNLSLMISLPSEHMKSFSNLLYDIQGHNFKIAPKL</sequence>
<keyword evidence="2" id="KW-0808">Transferase</keyword>
<dbReference type="GO" id="GO:0016747">
    <property type="term" value="F:acyltransferase activity, transferring groups other than amino-acyl groups"/>
    <property type="evidence" value="ECO:0007669"/>
    <property type="project" value="TreeGrafter"/>
</dbReference>
<gene>
    <name evidence="4" type="ORF">CURHAP_LOCUS40525</name>
</gene>
<dbReference type="Gene3D" id="3.30.559.10">
    <property type="entry name" value="Chloramphenicol acetyltransferase-like domain"/>
    <property type="match status" value="2"/>
</dbReference>
<dbReference type="PANTHER" id="PTHR31642">
    <property type="entry name" value="TRICHOTHECENE 3-O-ACETYLTRANSFERASE"/>
    <property type="match status" value="1"/>
</dbReference>
<dbReference type="Pfam" id="PF02458">
    <property type="entry name" value="Transferase"/>
    <property type="match status" value="2"/>
</dbReference>
<reference evidence="4 5" key="1">
    <citation type="submission" date="2020-05" db="EMBL/GenBank/DDBJ databases">
        <authorList>
            <person name="Campoy J."/>
            <person name="Schneeberger K."/>
            <person name="Spophaly S."/>
        </authorList>
    </citation>
    <scope>NUCLEOTIDE SEQUENCE [LARGE SCALE GENOMIC DNA]</scope>
    <source>
        <strain evidence="4">PruArmRojPasFocal</strain>
    </source>
</reference>
<name>A0A6J5VG57_PRUAR</name>
<organism evidence="4 5">
    <name type="scientific">Prunus armeniaca</name>
    <name type="common">Apricot</name>
    <name type="synonym">Armeniaca vulgaris</name>
    <dbReference type="NCBI Taxonomy" id="36596"/>
    <lineage>
        <taxon>Eukaryota</taxon>
        <taxon>Viridiplantae</taxon>
        <taxon>Streptophyta</taxon>
        <taxon>Embryophyta</taxon>
        <taxon>Tracheophyta</taxon>
        <taxon>Spermatophyta</taxon>
        <taxon>Magnoliopsida</taxon>
        <taxon>eudicotyledons</taxon>
        <taxon>Gunneridae</taxon>
        <taxon>Pentapetalae</taxon>
        <taxon>rosids</taxon>
        <taxon>fabids</taxon>
        <taxon>Rosales</taxon>
        <taxon>Rosaceae</taxon>
        <taxon>Amygdaloideae</taxon>
        <taxon>Amygdaleae</taxon>
        <taxon>Prunus</taxon>
    </lineage>
</organism>
<accession>A0A6J5VG57</accession>
<proteinExistence type="inferred from homology"/>
<protein>
    <recommendedName>
        <fullName evidence="6">O-acyltransferase WSD1 C-terminal domain-containing protein</fullName>
    </recommendedName>
</protein>
<dbReference type="InterPro" id="IPR023213">
    <property type="entry name" value="CAT-like_dom_sf"/>
</dbReference>
<keyword evidence="3" id="KW-0012">Acyltransferase</keyword>
<dbReference type="InterPro" id="IPR050317">
    <property type="entry name" value="Plant_Fungal_Acyltransferase"/>
</dbReference>
<dbReference type="EMBL" id="CAEKDK010000006">
    <property type="protein sequence ID" value="CAB4284878.1"/>
    <property type="molecule type" value="Genomic_DNA"/>
</dbReference>
<dbReference type="Proteomes" id="UP000507222">
    <property type="component" value="Unassembled WGS sequence"/>
</dbReference>
<dbReference type="PANTHER" id="PTHR31642:SF11">
    <property type="entry name" value="SHIKIMATE O-HYDROXYCINNAMOYLTRANSFERASE"/>
    <property type="match status" value="1"/>
</dbReference>
<evidence type="ECO:0000256" key="2">
    <source>
        <dbReference type="ARBA" id="ARBA00022679"/>
    </source>
</evidence>
<evidence type="ECO:0000313" key="5">
    <source>
        <dbReference type="Proteomes" id="UP000507222"/>
    </source>
</evidence>
<evidence type="ECO:0000256" key="3">
    <source>
        <dbReference type="ARBA" id="ARBA00023315"/>
    </source>
</evidence>